<protein>
    <submittedName>
        <fullName evidence="2">Uncharacterized protein</fullName>
    </submittedName>
</protein>
<dbReference type="KEGG" id="psw:LK03_16545"/>
<name>A0A089WQB9_9PSED</name>
<dbReference type="OrthoDB" id="6897608at2"/>
<keyword evidence="1" id="KW-1133">Transmembrane helix</keyword>
<keyword evidence="3" id="KW-1185">Reference proteome</keyword>
<gene>
    <name evidence="2" type="ORF">LK03_16545</name>
</gene>
<proteinExistence type="predicted"/>
<keyword evidence="1" id="KW-0472">Membrane</keyword>
<organism evidence="2 3">
    <name type="scientific">Pseudomonas cremoricolorata</name>
    <dbReference type="NCBI Taxonomy" id="157783"/>
    <lineage>
        <taxon>Bacteria</taxon>
        <taxon>Pseudomonadati</taxon>
        <taxon>Pseudomonadota</taxon>
        <taxon>Gammaproteobacteria</taxon>
        <taxon>Pseudomonadales</taxon>
        <taxon>Pseudomonadaceae</taxon>
        <taxon>Pseudomonas</taxon>
    </lineage>
</organism>
<accession>A0A089WQB9</accession>
<evidence type="ECO:0000313" key="2">
    <source>
        <dbReference type="EMBL" id="AIR90776.1"/>
    </source>
</evidence>
<reference evidence="2 3" key="1">
    <citation type="submission" date="2014-09" db="EMBL/GenBank/DDBJ databases">
        <authorList>
            <person name="Chan K.-G."/>
        </authorList>
    </citation>
    <scope>NUCLEOTIDE SEQUENCE [LARGE SCALE GENOMIC DNA]</scope>
    <source>
        <strain evidence="2 3">ND07</strain>
    </source>
</reference>
<keyword evidence="1" id="KW-0812">Transmembrane</keyword>
<feature type="transmembrane region" description="Helical" evidence="1">
    <location>
        <begin position="6"/>
        <end position="25"/>
    </location>
</feature>
<dbReference type="AlphaFoldDB" id="A0A089WQB9"/>
<evidence type="ECO:0000256" key="1">
    <source>
        <dbReference type="SAM" id="Phobius"/>
    </source>
</evidence>
<evidence type="ECO:0000313" key="3">
    <source>
        <dbReference type="Proteomes" id="UP000029493"/>
    </source>
</evidence>
<dbReference type="Proteomes" id="UP000029493">
    <property type="component" value="Chromosome"/>
</dbReference>
<dbReference type="EMBL" id="CP009455">
    <property type="protein sequence ID" value="AIR90776.1"/>
    <property type="molecule type" value="Genomic_DNA"/>
</dbReference>
<sequence>MSLAMTLLSLMSAWVAVALAMLWGVMRIVRRHAVPAEPSQPARRVYRPIRRPVHMIYAHG</sequence>
<dbReference type="RefSeq" id="WP_038413412.1">
    <property type="nucleotide sequence ID" value="NZ_CP009455.1"/>
</dbReference>